<evidence type="ECO:0000256" key="1">
    <source>
        <dbReference type="SAM" id="MobiDB-lite"/>
    </source>
</evidence>
<evidence type="ECO:0008006" key="5">
    <source>
        <dbReference type="Google" id="ProtNLM"/>
    </source>
</evidence>
<sequence length="128" mass="13174">MTLATLLLGMAQACAAAGTAGATAATPQATRSERPAANATVHDRDSDAEQDQDSDRKPRRPQAAEPASAPSTPLAPQPIFIISCNASGCNDNQGRFLTRSGPQRLVGPDGISCQLMGGNWQCSPGSQP</sequence>
<feature type="chain" id="PRO_5028937882" description="DUF333 domain-containing protein" evidence="2">
    <location>
        <begin position="16"/>
        <end position="128"/>
    </location>
</feature>
<feature type="signal peptide" evidence="2">
    <location>
        <begin position="1"/>
        <end position="15"/>
    </location>
</feature>
<organism evidence="3 4">
    <name type="scientific">Comamonas piscis</name>
    <dbReference type="NCBI Taxonomy" id="1562974"/>
    <lineage>
        <taxon>Bacteria</taxon>
        <taxon>Pseudomonadati</taxon>
        <taxon>Pseudomonadota</taxon>
        <taxon>Betaproteobacteria</taxon>
        <taxon>Burkholderiales</taxon>
        <taxon>Comamonadaceae</taxon>
        <taxon>Comamonas</taxon>
    </lineage>
</organism>
<protein>
    <recommendedName>
        <fullName evidence="5">DUF333 domain-containing protein</fullName>
    </recommendedName>
</protein>
<evidence type="ECO:0000313" key="3">
    <source>
        <dbReference type="EMBL" id="QMV74372.1"/>
    </source>
</evidence>
<keyword evidence="4" id="KW-1185">Reference proteome</keyword>
<dbReference type="RefSeq" id="WP_182323970.1">
    <property type="nucleotide sequence ID" value="NZ_CP058554.1"/>
</dbReference>
<gene>
    <name evidence="3" type="ORF">HS961_16870</name>
</gene>
<feature type="compositionally biased region" description="Low complexity" evidence="1">
    <location>
        <begin position="18"/>
        <end position="30"/>
    </location>
</feature>
<reference evidence="3 4" key="1">
    <citation type="journal article" date="2020" name="G3 (Bethesda)">
        <title>CeMbio - The Caenorhabditis elegans Microbiome Resource.</title>
        <authorList>
            <person name="Dirksen P."/>
            <person name="Assie A."/>
            <person name="Zimmermann J."/>
            <person name="Zhang F."/>
            <person name="Tietje A.M."/>
            <person name="Marsh S.A."/>
            <person name="Felix M.A."/>
            <person name="Shapira M."/>
            <person name="Kaleta C."/>
            <person name="Schulenburg H."/>
            <person name="Samuel B."/>
        </authorList>
    </citation>
    <scope>NUCLEOTIDE SEQUENCE [LARGE SCALE GENOMIC DNA]</scope>
    <source>
        <strain evidence="3 4">BIGb0172</strain>
    </source>
</reference>
<dbReference type="Proteomes" id="UP000515240">
    <property type="component" value="Chromosome"/>
</dbReference>
<dbReference type="EMBL" id="CP058554">
    <property type="protein sequence ID" value="QMV74372.1"/>
    <property type="molecule type" value="Genomic_DNA"/>
</dbReference>
<accession>A0A7G5EK47</accession>
<feature type="region of interest" description="Disordered" evidence="1">
    <location>
        <begin position="18"/>
        <end position="76"/>
    </location>
</feature>
<evidence type="ECO:0000256" key="2">
    <source>
        <dbReference type="SAM" id="SignalP"/>
    </source>
</evidence>
<dbReference type="AlphaFoldDB" id="A0A7G5EK47"/>
<evidence type="ECO:0000313" key="4">
    <source>
        <dbReference type="Proteomes" id="UP000515240"/>
    </source>
</evidence>
<name>A0A7G5EK47_9BURK</name>
<proteinExistence type="predicted"/>
<dbReference type="KEGG" id="cpis:HS961_16870"/>
<keyword evidence="2" id="KW-0732">Signal</keyword>